<organism evidence="2 3">
    <name type="scientific">Streptomyces rubiginosohelvolus</name>
    <dbReference type="NCBI Taxonomy" id="67362"/>
    <lineage>
        <taxon>Bacteria</taxon>
        <taxon>Bacillati</taxon>
        <taxon>Actinomycetota</taxon>
        <taxon>Actinomycetes</taxon>
        <taxon>Kitasatosporales</taxon>
        <taxon>Streptomycetaceae</taxon>
        <taxon>Streptomyces</taxon>
    </lineage>
</organism>
<dbReference type="InterPro" id="IPR002125">
    <property type="entry name" value="CMP_dCMP_dom"/>
</dbReference>
<sequence length="233" mass="24748">MRHPMRKYGIRRCEMFADVGNFDAEWAAAPEAVRRCLALAYEALVVGGLAVGSVLTDPTGTVRAEGRNQAYDDGPGEGPLRGTPLAHAEMNALGAARTDWDLSALTLWSTQEPCSMCTAAAAFTGVGTVRYLAPDPWALASGNDGSSGVAGMGRQPWLVAANVMFLRSVSAAAQGTEEPATLTRCRELEPETVGLHDALPPGLPEVRNAEAWLEGLWHAIGDAATTRRLRMDS</sequence>
<dbReference type="RefSeq" id="WP_382769606.1">
    <property type="nucleotide sequence ID" value="NZ_JBHXKZ010000001.1"/>
</dbReference>
<feature type="domain" description="CMP/dCMP-type deaminase" evidence="1">
    <location>
        <begin position="20"/>
        <end position="150"/>
    </location>
</feature>
<evidence type="ECO:0000313" key="3">
    <source>
        <dbReference type="Proteomes" id="UP001598352"/>
    </source>
</evidence>
<comment type="caution">
    <text evidence="2">The sequence shown here is derived from an EMBL/GenBank/DDBJ whole genome shotgun (WGS) entry which is preliminary data.</text>
</comment>
<dbReference type="CDD" id="cd01285">
    <property type="entry name" value="nucleoside_deaminase"/>
    <property type="match status" value="1"/>
</dbReference>
<accession>A0ABW6ESR2</accession>
<keyword evidence="3" id="KW-1185">Reference proteome</keyword>
<dbReference type="PROSITE" id="PS51747">
    <property type="entry name" value="CYT_DCMP_DEAMINASES_2"/>
    <property type="match status" value="1"/>
</dbReference>
<dbReference type="PANTHER" id="PTHR11079:SF162">
    <property type="entry name" value="RIBOFLAVIN BIOSYNTHESIS PROTEIN PYRD, CHLOROPLASTIC"/>
    <property type="match status" value="1"/>
</dbReference>
<evidence type="ECO:0000259" key="1">
    <source>
        <dbReference type="PROSITE" id="PS51747"/>
    </source>
</evidence>
<protein>
    <submittedName>
        <fullName evidence="2">Nucleoside deaminase</fullName>
    </submittedName>
</protein>
<evidence type="ECO:0000313" key="2">
    <source>
        <dbReference type="EMBL" id="MFD4821003.1"/>
    </source>
</evidence>
<reference evidence="2 3" key="1">
    <citation type="submission" date="2024-09" db="EMBL/GenBank/DDBJ databases">
        <title>The Natural Products Discovery Center: Release of the First 8490 Sequenced Strains for Exploring Actinobacteria Biosynthetic Diversity.</title>
        <authorList>
            <person name="Kalkreuter E."/>
            <person name="Kautsar S.A."/>
            <person name="Yang D."/>
            <person name="Bader C.D."/>
            <person name="Teijaro C.N."/>
            <person name="Fluegel L."/>
            <person name="Davis C.M."/>
            <person name="Simpson J.R."/>
            <person name="Lauterbach L."/>
            <person name="Steele A.D."/>
            <person name="Gui C."/>
            <person name="Meng S."/>
            <person name="Li G."/>
            <person name="Viehrig K."/>
            <person name="Ye F."/>
            <person name="Su P."/>
            <person name="Kiefer A.F."/>
            <person name="Nichols A."/>
            <person name="Cepeda A.J."/>
            <person name="Yan W."/>
            <person name="Fan B."/>
            <person name="Jiang Y."/>
            <person name="Adhikari A."/>
            <person name="Zheng C.-J."/>
            <person name="Schuster L."/>
            <person name="Cowan T.M."/>
            <person name="Smanski M.J."/>
            <person name="Chevrette M.G."/>
            <person name="De Carvalho L.P.S."/>
            <person name="Shen B."/>
        </authorList>
    </citation>
    <scope>NUCLEOTIDE SEQUENCE [LARGE SCALE GENOMIC DNA]</scope>
    <source>
        <strain evidence="2 3">NPDC058428</strain>
    </source>
</reference>
<dbReference type="Gene3D" id="3.40.140.10">
    <property type="entry name" value="Cytidine Deaminase, domain 2"/>
    <property type="match status" value="1"/>
</dbReference>
<dbReference type="PANTHER" id="PTHR11079">
    <property type="entry name" value="CYTOSINE DEAMINASE FAMILY MEMBER"/>
    <property type="match status" value="1"/>
</dbReference>
<dbReference type="Pfam" id="PF00383">
    <property type="entry name" value="dCMP_cyt_deam_1"/>
    <property type="match status" value="1"/>
</dbReference>
<dbReference type="SUPFAM" id="SSF53927">
    <property type="entry name" value="Cytidine deaminase-like"/>
    <property type="match status" value="1"/>
</dbReference>
<dbReference type="Proteomes" id="UP001598352">
    <property type="component" value="Unassembled WGS sequence"/>
</dbReference>
<dbReference type="EMBL" id="JBHXKZ010000001">
    <property type="protein sequence ID" value="MFD4821003.1"/>
    <property type="molecule type" value="Genomic_DNA"/>
</dbReference>
<gene>
    <name evidence="2" type="ORF">ACFWOQ_00315</name>
</gene>
<name>A0ABW6ESR2_9ACTN</name>
<dbReference type="InterPro" id="IPR016193">
    <property type="entry name" value="Cytidine_deaminase-like"/>
</dbReference>
<proteinExistence type="predicted"/>